<proteinExistence type="predicted"/>
<evidence type="ECO:0000313" key="2">
    <source>
        <dbReference type="Proteomes" id="UP000694018"/>
    </source>
</evidence>
<reference evidence="1" key="1">
    <citation type="journal article" date="2021" name="Environ. Microbiol.">
        <title>New insights into the diversity and evolution of the archaeal mobilome from three complete genomes of Saccharolobus shibatae.</title>
        <authorList>
            <person name="Medvedeva S."/>
            <person name="Brandt D."/>
            <person name="Cvirkaite-Krupovic V."/>
            <person name="Liu Y."/>
            <person name="Severinov K."/>
            <person name="Ishino S."/>
            <person name="Ishino Y."/>
            <person name="Prangishvili D."/>
            <person name="Kalinowski J."/>
            <person name="Krupovic M."/>
        </authorList>
    </citation>
    <scope>NUCLEOTIDE SEQUENCE</scope>
    <source>
        <strain evidence="1">B12</strain>
    </source>
</reference>
<name>A0A8F5GS58_SACSH</name>
<dbReference type="AlphaFoldDB" id="A0A8F5GS58"/>
<dbReference type="EMBL" id="CP077717">
    <property type="protein sequence ID" value="QXJ27569.1"/>
    <property type="molecule type" value="Genomic_DNA"/>
</dbReference>
<gene>
    <name evidence="1" type="ORF">J5U23_00436</name>
</gene>
<organism evidence="1 2">
    <name type="scientific">Saccharolobus shibatae (strain ATCC 51178 / DSM 5389 / JCM 8931 / NBRC 15437 / B12)</name>
    <name type="common">Sulfolobus shibatae</name>
    <dbReference type="NCBI Taxonomy" id="523848"/>
    <lineage>
        <taxon>Archaea</taxon>
        <taxon>Thermoproteota</taxon>
        <taxon>Thermoprotei</taxon>
        <taxon>Sulfolobales</taxon>
        <taxon>Sulfolobaceae</taxon>
        <taxon>Saccharolobus</taxon>
    </lineage>
</organism>
<evidence type="ECO:0000313" key="1">
    <source>
        <dbReference type="EMBL" id="QXJ27569.1"/>
    </source>
</evidence>
<dbReference type="Proteomes" id="UP000694018">
    <property type="component" value="Chromosome"/>
</dbReference>
<dbReference type="InterPro" id="IPR053172">
    <property type="entry name" value="Tn903_transposase"/>
</dbReference>
<sequence length="57" mass="6533">MRALEQLEIIPTSLDYSTIWERARNMNITFPEASDELEVIADTSISTNTRGQYIVTK</sequence>
<dbReference type="PANTHER" id="PTHR34631:SF3">
    <property type="entry name" value="ISSOD12 TRANSPOSASE TNPA_ISSOD12"/>
    <property type="match status" value="1"/>
</dbReference>
<accession>A0A8F5GS58</accession>
<dbReference type="KEGG" id="sshi:J5U23_00436"/>
<dbReference type="PANTHER" id="PTHR34631">
    <property type="match status" value="1"/>
</dbReference>
<protein>
    <submittedName>
        <fullName evidence="1">ISC1058 family transposase</fullName>
    </submittedName>
</protein>